<keyword evidence="2" id="KW-1185">Reference proteome</keyword>
<dbReference type="AlphaFoldDB" id="A0A4Y8ZQZ7"/>
<sequence length="168" mass="17780">MRSSSGKGFVLAHGGETFMVEMDDADPTFKEGCSIRPNDQVIVTGTVSRRDPSPRVIEAASVYLPNLNTYFYASPADEERGLALGPADDVQSPIAVTGVVEAVRGSKITLSVGNSTFSTDTRALPAAKMPTSIGVGDRLRVSGELAPGSGEMRLVPSQVTRLRSLRPN</sequence>
<name>A0A4Y8ZQZ7_9SPHN</name>
<organism evidence="1 2">
    <name type="scientific">Sphingomonas parva</name>
    <dbReference type="NCBI Taxonomy" id="2555898"/>
    <lineage>
        <taxon>Bacteria</taxon>
        <taxon>Pseudomonadati</taxon>
        <taxon>Pseudomonadota</taxon>
        <taxon>Alphaproteobacteria</taxon>
        <taxon>Sphingomonadales</taxon>
        <taxon>Sphingomonadaceae</taxon>
        <taxon>Sphingomonas</taxon>
    </lineage>
</organism>
<dbReference type="RefSeq" id="WP_135087969.1">
    <property type="nucleotide sequence ID" value="NZ_SPDV01000029.1"/>
</dbReference>
<dbReference type="EMBL" id="SPDV01000029">
    <property type="protein sequence ID" value="TFI57545.1"/>
    <property type="molecule type" value="Genomic_DNA"/>
</dbReference>
<evidence type="ECO:0000313" key="1">
    <source>
        <dbReference type="EMBL" id="TFI57545.1"/>
    </source>
</evidence>
<accession>A0A4Y8ZQZ7</accession>
<proteinExistence type="predicted"/>
<evidence type="ECO:0000313" key="2">
    <source>
        <dbReference type="Proteomes" id="UP000298213"/>
    </source>
</evidence>
<gene>
    <name evidence="1" type="ORF">E2493_14330</name>
</gene>
<dbReference type="Proteomes" id="UP000298213">
    <property type="component" value="Unassembled WGS sequence"/>
</dbReference>
<evidence type="ECO:0008006" key="3">
    <source>
        <dbReference type="Google" id="ProtNLM"/>
    </source>
</evidence>
<dbReference type="OrthoDB" id="8482074at2"/>
<reference evidence="1 2" key="1">
    <citation type="submission" date="2019-03" db="EMBL/GenBank/DDBJ databases">
        <title>Genome sequence of Sphingomonas sp. 17J27-24.</title>
        <authorList>
            <person name="Kim M."/>
            <person name="Maeng S."/>
            <person name="Sathiyaraj S."/>
        </authorList>
    </citation>
    <scope>NUCLEOTIDE SEQUENCE [LARGE SCALE GENOMIC DNA]</scope>
    <source>
        <strain evidence="1 2">17J27-24</strain>
    </source>
</reference>
<protein>
    <recommendedName>
        <fullName evidence="3">DUF5666 domain-containing protein</fullName>
    </recommendedName>
</protein>
<comment type="caution">
    <text evidence="1">The sequence shown here is derived from an EMBL/GenBank/DDBJ whole genome shotgun (WGS) entry which is preliminary data.</text>
</comment>